<feature type="compositionally biased region" description="Basic and acidic residues" evidence="1">
    <location>
        <begin position="16"/>
        <end position="45"/>
    </location>
</feature>
<feature type="region of interest" description="Disordered" evidence="1">
    <location>
        <begin position="1"/>
        <end position="45"/>
    </location>
</feature>
<gene>
    <name evidence="2" type="ORF">S01H4_39851</name>
</gene>
<evidence type="ECO:0000313" key="2">
    <source>
        <dbReference type="EMBL" id="GAH02655.1"/>
    </source>
</evidence>
<evidence type="ECO:0000256" key="1">
    <source>
        <dbReference type="SAM" id="MobiDB-lite"/>
    </source>
</evidence>
<dbReference type="EMBL" id="BART01021638">
    <property type="protein sequence ID" value="GAH02655.1"/>
    <property type="molecule type" value="Genomic_DNA"/>
</dbReference>
<organism evidence="2">
    <name type="scientific">marine sediment metagenome</name>
    <dbReference type="NCBI Taxonomy" id="412755"/>
    <lineage>
        <taxon>unclassified sequences</taxon>
        <taxon>metagenomes</taxon>
        <taxon>ecological metagenomes</taxon>
    </lineage>
</organism>
<dbReference type="Gene3D" id="1.10.10.10">
    <property type="entry name" value="Winged helix-like DNA-binding domain superfamily/Winged helix DNA-binding domain"/>
    <property type="match status" value="1"/>
</dbReference>
<dbReference type="AlphaFoldDB" id="X1D324"/>
<name>X1D324_9ZZZZ</name>
<sequence>MAVNSSSSRKKPTNLNKEKKIEKTETEKKAESAERKAFRESLTETHGKVWPSEDLKLSCSQEGHDGFSMLPHILKSSSQLTMQDKFVFWHIASLNKYGPRPSYRSMSKELSISQGTIKDSLQQLSNLCLINVEKYKINGQIVMIININHASRLGFTTF</sequence>
<reference evidence="2" key="1">
    <citation type="journal article" date="2014" name="Front. Microbiol.">
        <title>High frequency of phylogenetically diverse reductive dehalogenase-homologous genes in deep subseafloor sedimentary metagenomes.</title>
        <authorList>
            <person name="Kawai M."/>
            <person name="Futagami T."/>
            <person name="Toyoda A."/>
            <person name="Takaki Y."/>
            <person name="Nishi S."/>
            <person name="Hori S."/>
            <person name="Arai W."/>
            <person name="Tsubouchi T."/>
            <person name="Morono Y."/>
            <person name="Uchiyama I."/>
            <person name="Ito T."/>
            <person name="Fujiyama A."/>
            <person name="Inagaki F."/>
            <person name="Takami H."/>
        </authorList>
    </citation>
    <scope>NUCLEOTIDE SEQUENCE</scope>
    <source>
        <strain evidence="2">Expedition CK06-06</strain>
    </source>
</reference>
<dbReference type="InterPro" id="IPR036388">
    <property type="entry name" value="WH-like_DNA-bd_sf"/>
</dbReference>
<comment type="caution">
    <text evidence="2">The sequence shown here is derived from an EMBL/GenBank/DDBJ whole genome shotgun (WGS) entry which is preliminary data.</text>
</comment>
<proteinExistence type="predicted"/>
<accession>X1D324</accession>
<protein>
    <submittedName>
        <fullName evidence="2">Uncharacterized protein</fullName>
    </submittedName>
</protein>